<dbReference type="PROSITE" id="PS00108">
    <property type="entry name" value="PROTEIN_KINASE_ST"/>
    <property type="match status" value="1"/>
</dbReference>
<accession>A0A1D1ZSK4</accession>
<dbReference type="PANTHER" id="PTHR44329">
    <property type="entry name" value="SERINE/THREONINE-PROTEIN KINASE TNNI3K-RELATED"/>
    <property type="match status" value="1"/>
</dbReference>
<feature type="repeat" description="ANK" evidence="7">
    <location>
        <begin position="103"/>
        <end position="135"/>
    </location>
</feature>
<evidence type="ECO:0000313" key="10">
    <source>
        <dbReference type="EMBL" id="JAT69817.1"/>
    </source>
</evidence>
<dbReference type="InterPro" id="IPR001245">
    <property type="entry name" value="Ser-Thr/Tyr_kinase_cat_dom"/>
</dbReference>
<dbReference type="InterPro" id="IPR000719">
    <property type="entry name" value="Prot_kinase_dom"/>
</dbReference>
<dbReference type="EMBL" id="QOKY01000209">
    <property type="protein sequence ID" value="RMZ52337.1"/>
    <property type="molecule type" value="Genomic_DNA"/>
</dbReference>
<evidence type="ECO:0000259" key="9">
    <source>
        <dbReference type="PROSITE" id="PS50011"/>
    </source>
</evidence>
<dbReference type="Pfam" id="PF12796">
    <property type="entry name" value="Ank_2"/>
    <property type="match status" value="1"/>
</dbReference>
<evidence type="ECO:0000256" key="2">
    <source>
        <dbReference type="ARBA" id="ARBA00022527"/>
    </source>
</evidence>
<proteinExistence type="inferred from homology"/>
<evidence type="ECO:0000256" key="4">
    <source>
        <dbReference type="ARBA" id="ARBA00022741"/>
    </source>
</evidence>
<dbReference type="PANTHER" id="PTHR44329:SF140">
    <property type="entry name" value="INACTIVE PROTEIN TYROSINE KINASE PTKL"/>
    <property type="match status" value="1"/>
</dbReference>
<dbReference type="InterPro" id="IPR036770">
    <property type="entry name" value="Ankyrin_rpt-contain_sf"/>
</dbReference>
<dbReference type="InterPro" id="IPR017441">
    <property type="entry name" value="Protein_kinase_ATP_BS"/>
</dbReference>
<evidence type="ECO:0000256" key="7">
    <source>
        <dbReference type="PROSITE-ProRule" id="PRU00023"/>
    </source>
</evidence>
<organism evidence="10">
    <name type="scientific">Auxenochlorella protothecoides</name>
    <name type="common">Green microalga</name>
    <name type="synonym">Chlorella protothecoides</name>
    <dbReference type="NCBI Taxonomy" id="3075"/>
    <lineage>
        <taxon>Eukaryota</taxon>
        <taxon>Viridiplantae</taxon>
        <taxon>Chlorophyta</taxon>
        <taxon>core chlorophytes</taxon>
        <taxon>Trebouxiophyceae</taxon>
        <taxon>Chlorellales</taxon>
        <taxon>Chlorellaceae</taxon>
        <taxon>Auxenochlorella</taxon>
    </lineage>
</organism>
<dbReference type="EMBL" id="GDKF01007104">
    <property type="protein sequence ID" value="JAT71518.1"/>
    <property type="molecule type" value="Transcribed_RNA"/>
</dbReference>
<evidence type="ECO:0000256" key="8">
    <source>
        <dbReference type="PROSITE-ProRule" id="PRU10141"/>
    </source>
</evidence>
<keyword evidence="2" id="KW-0723">Serine/threonine-protein kinase</keyword>
<evidence type="ECO:0000256" key="6">
    <source>
        <dbReference type="ARBA" id="ARBA00022840"/>
    </source>
</evidence>
<evidence type="ECO:0000313" key="11">
    <source>
        <dbReference type="EMBL" id="JAT71518.1"/>
    </source>
</evidence>
<evidence type="ECO:0000313" key="13">
    <source>
        <dbReference type="Proteomes" id="UP000279271"/>
    </source>
</evidence>
<dbReference type="SMART" id="SM00248">
    <property type="entry name" value="ANK"/>
    <property type="match status" value="2"/>
</dbReference>
<evidence type="ECO:0000256" key="5">
    <source>
        <dbReference type="ARBA" id="ARBA00022777"/>
    </source>
</evidence>
<comment type="similarity">
    <text evidence="1">Belongs to the protein kinase superfamily. TKL Ser/Thr protein kinase family.</text>
</comment>
<dbReference type="GO" id="GO:0004674">
    <property type="term" value="F:protein serine/threonine kinase activity"/>
    <property type="evidence" value="ECO:0007669"/>
    <property type="project" value="TreeGrafter"/>
</dbReference>
<dbReference type="Gene3D" id="1.25.40.20">
    <property type="entry name" value="Ankyrin repeat-containing domain"/>
    <property type="match status" value="1"/>
</dbReference>
<dbReference type="SMART" id="SM00220">
    <property type="entry name" value="S_TKc"/>
    <property type="match status" value="1"/>
</dbReference>
<keyword evidence="6 8" id="KW-0067">ATP-binding</keyword>
<name>A0A1D1ZSK4_AUXPR</name>
<dbReference type="SUPFAM" id="SSF48403">
    <property type="entry name" value="Ankyrin repeat"/>
    <property type="match status" value="1"/>
</dbReference>
<dbReference type="InterPro" id="IPR002110">
    <property type="entry name" value="Ankyrin_rpt"/>
</dbReference>
<reference evidence="12" key="4">
    <citation type="submission" date="2018-11" db="EMBL/GenBank/DDBJ databases">
        <title>Characterization of plant carbon substrate utilization by Auxenochlorella protothecoides.</title>
        <authorList>
            <person name="Vogler B.W."/>
            <person name="Starkenburg S.R."/>
            <person name="Sudasinghe N."/>
            <person name="Schambach J.Y."/>
            <person name="Rollin J.A."/>
            <person name="Pattathil S."/>
            <person name="Barry A.N."/>
        </authorList>
    </citation>
    <scope>NUCLEOTIDE SEQUENCE [LARGE SCALE GENOMIC DNA]</scope>
    <source>
        <strain evidence="12">UTEX 25</strain>
    </source>
</reference>
<feature type="binding site" evidence="8">
    <location>
        <position position="231"/>
    </location>
    <ligand>
        <name>ATP</name>
        <dbReference type="ChEBI" id="CHEBI:30616"/>
    </ligand>
</feature>
<keyword evidence="3" id="KW-0808">Transferase</keyword>
<dbReference type="PROSITE" id="PS50297">
    <property type="entry name" value="ANK_REP_REGION"/>
    <property type="match status" value="1"/>
</dbReference>
<dbReference type="Gene3D" id="1.10.510.10">
    <property type="entry name" value="Transferase(Phosphotransferase) domain 1"/>
    <property type="match status" value="1"/>
</dbReference>
<dbReference type="PROSITE" id="PS50088">
    <property type="entry name" value="ANK_REPEAT"/>
    <property type="match status" value="1"/>
</dbReference>
<sequence>MVQVTGTMNSGSSNSDEQLIDRRLTIRWGPTEEELIERQDTFNGSVPDETAAEIASLHGNSAAQRRAITELLFFACVGDLKRCQRIVRLWNLKVAAPDCCDYDKRTPLHLAASEGAYSVTEWLLAEGVNVNALDRFNRTPLEDAVRGDFNLVASLLMKAGGKVHASGKLIPLEDSELVNGLGFRAPQQKASGFALEWELDPSTIHIREKLGEGEFGVVHRAKWFGTVVAAKVLKASSEIAVNDFRAEIEILQRVHHPNCVQFLGACTAKEPYILVTELMSGGSLADAFRMPQAFPMRRALEIALDAARGLAYLHNRKPTPVIHRDLKPGNLMLSGSQYQDRAQVVFNTGVVKLADFGLSKTLPTNRHANFHLDERFKLTGETGSYRYMAPEVFRHEPYNSRVDVYSFSMIVYQLFEYQPPYADMDPVEAARLAALENARPNFITLAQPGPHKKELRELIERCWAPNADERPSFPEICRIIETLLAQIPRQEYQSSGAVGGDAGCCVVA</sequence>
<dbReference type="InterPro" id="IPR008271">
    <property type="entry name" value="Ser/Thr_kinase_AS"/>
</dbReference>
<evidence type="ECO:0000313" key="12">
    <source>
        <dbReference type="EMBL" id="RMZ52337.1"/>
    </source>
</evidence>
<keyword evidence="7" id="KW-0040">ANK repeat</keyword>
<gene>
    <name evidence="12" type="ORF">APUTEX25_005090</name>
    <name evidence="11" type="ORF">g.7465</name>
    <name evidence="10" type="ORF">g.7467</name>
</gene>
<protein>
    <recommendedName>
        <fullName evidence="9">Protein kinase domain-containing protein</fullName>
    </recommendedName>
</protein>
<evidence type="ECO:0000256" key="3">
    <source>
        <dbReference type="ARBA" id="ARBA00022679"/>
    </source>
</evidence>
<dbReference type="Proteomes" id="UP000279271">
    <property type="component" value="Unassembled WGS sequence"/>
</dbReference>
<dbReference type="FunFam" id="3.30.200.20:FF:000180">
    <property type="entry name" value="serine/threonine-protein kinase STY46-like"/>
    <property type="match status" value="1"/>
</dbReference>
<keyword evidence="5" id="KW-0418">Kinase</keyword>
<dbReference type="Gene3D" id="3.30.200.20">
    <property type="entry name" value="Phosphorylase Kinase, domain 1"/>
    <property type="match status" value="1"/>
</dbReference>
<dbReference type="InterPro" id="IPR051681">
    <property type="entry name" value="Ser/Thr_Kinases-Pseudokinases"/>
</dbReference>
<reference evidence="10" key="1">
    <citation type="submission" date="2015-08" db="EMBL/GenBank/DDBJ databases">
        <authorList>
            <person name="Babu N.S."/>
            <person name="Beckwith C.J."/>
            <person name="Beseler K.G."/>
            <person name="Brison A."/>
            <person name="Carone J.V."/>
            <person name="Caskin T.P."/>
            <person name="Diamond M."/>
            <person name="Durham M.E."/>
            <person name="Foxe J.M."/>
            <person name="Go M."/>
            <person name="Henderson B.A."/>
            <person name="Jones I.B."/>
            <person name="McGettigan J.A."/>
            <person name="Micheletti S.J."/>
            <person name="Nasrallah M.E."/>
            <person name="Ortiz D."/>
            <person name="Piller C.R."/>
            <person name="Privatt S.R."/>
            <person name="Schneider S.L."/>
            <person name="Sharp S."/>
            <person name="Smith T.C."/>
            <person name="Stanton J.D."/>
            <person name="Ullery H.E."/>
            <person name="Wilson R.J."/>
            <person name="Serrano M.G."/>
            <person name="Buck G."/>
            <person name="Lee V."/>
            <person name="Wang Y."/>
            <person name="Carvalho R."/>
            <person name="Voegtly L."/>
            <person name="Shi R."/>
            <person name="Duckworth R."/>
            <person name="Johnson A."/>
            <person name="Loviza R."/>
            <person name="Walstead R."/>
            <person name="Shah Z."/>
            <person name="Kiflezghi M."/>
            <person name="Wade K."/>
            <person name="Ball S.L."/>
            <person name="Bradley K.W."/>
            <person name="Asai D.J."/>
            <person name="Bowman C.A."/>
            <person name="Russell D.A."/>
            <person name="Pope W.H."/>
            <person name="Jacobs-Sera D."/>
            <person name="Hendrix R.W."/>
            <person name="Hatfull G.F."/>
        </authorList>
    </citation>
    <scope>NUCLEOTIDE SEQUENCE</scope>
</reference>
<dbReference type="PROSITE" id="PS50011">
    <property type="entry name" value="PROTEIN_KINASE_DOM"/>
    <property type="match status" value="1"/>
</dbReference>
<dbReference type="PROSITE" id="PS00107">
    <property type="entry name" value="PROTEIN_KINASE_ATP"/>
    <property type="match status" value="1"/>
</dbReference>
<evidence type="ECO:0000256" key="1">
    <source>
        <dbReference type="ARBA" id="ARBA00005843"/>
    </source>
</evidence>
<reference evidence="13" key="2">
    <citation type="journal article" date="2018" name="Algal Res.">
        <title>Characterization of plant carbon substrate utilization by Auxenochlorella protothecoides.</title>
        <authorList>
            <person name="Vogler B.W."/>
            <person name="Starkenburg S.R."/>
            <person name="Sudasinghe N."/>
            <person name="Schambach J.Y."/>
            <person name="Rollin J.A."/>
            <person name="Pattathil S."/>
            <person name="Barry A.N."/>
        </authorList>
    </citation>
    <scope>NUCLEOTIDE SEQUENCE [LARGE SCALE GENOMIC DNA]</scope>
    <source>
        <strain evidence="13">UTEX 25</strain>
    </source>
</reference>
<dbReference type="EMBL" id="GDKF01008805">
    <property type="protein sequence ID" value="JAT69817.1"/>
    <property type="molecule type" value="Transcribed_RNA"/>
</dbReference>
<dbReference type="GO" id="GO:0005524">
    <property type="term" value="F:ATP binding"/>
    <property type="evidence" value="ECO:0007669"/>
    <property type="project" value="UniProtKB-UniRule"/>
</dbReference>
<dbReference type="SUPFAM" id="SSF56112">
    <property type="entry name" value="Protein kinase-like (PK-like)"/>
    <property type="match status" value="1"/>
</dbReference>
<keyword evidence="4 8" id="KW-0547">Nucleotide-binding</keyword>
<reference evidence="12" key="3">
    <citation type="submission" date="2018-10" db="EMBL/GenBank/DDBJ databases">
        <authorList>
            <person name="Hovde B."/>
            <person name="Zhang X."/>
        </authorList>
    </citation>
    <scope>NUCLEOTIDE SEQUENCE [LARGE SCALE GENOMIC DNA]</scope>
    <source>
        <strain evidence="12">UTEX 25</strain>
    </source>
</reference>
<dbReference type="CDD" id="cd13999">
    <property type="entry name" value="STKc_MAP3K-like"/>
    <property type="match status" value="1"/>
</dbReference>
<dbReference type="PIRSF" id="PIRSF000654">
    <property type="entry name" value="Integrin-linked_kinase"/>
    <property type="match status" value="1"/>
</dbReference>
<dbReference type="InterPro" id="IPR011009">
    <property type="entry name" value="Kinase-like_dom_sf"/>
</dbReference>
<feature type="domain" description="Protein kinase" evidence="9">
    <location>
        <begin position="204"/>
        <end position="484"/>
    </location>
</feature>
<dbReference type="AlphaFoldDB" id="A0A1D1ZSK4"/>
<dbReference type="Pfam" id="PF07714">
    <property type="entry name" value="PK_Tyr_Ser-Thr"/>
    <property type="match status" value="1"/>
</dbReference>